<dbReference type="InterPro" id="IPR056453">
    <property type="entry name" value="HTH_DNAJC9"/>
</dbReference>
<sequence length="302" mass="34453">MSDRNSPEIPREPPLETDLYDILGVSEDAKPENIKSAYKKLALKHHPDKAPADSKDEANHKFQQIAFAYAILSDERRRKRFDLTGSTAEAVNEDEDFNWMDFYREQFSASVDVNALEQLKKEYQGSEEEERDVLAAFEKSKGDMDKVYESVMLCNVLDDDERFRAIIDKAIADGEVKNYKDYSEEPESKRQQRIEAAQKEAEEAEELAKEIEEKKEAKCKSGGGRKKKAKDNALDDNALVAMIKQRQANRAESFFDKLEEKYAPKGHRKRAAQMDEPPEEAFAVTGERKSSGGGKKKKKTRA</sequence>
<reference evidence="3" key="2">
    <citation type="submission" date="2021-02" db="EMBL/GenBank/DDBJ databases">
        <title>Aspergillus chevalieri M1 genome sequence.</title>
        <authorList>
            <person name="Kadooka C."/>
            <person name="Mori K."/>
            <person name="Futagami T."/>
        </authorList>
    </citation>
    <scope>NUCLEOTIDE SEQUENCE</scope>
    <source>
        <strain evidence="3">M1</strain>
    </source>
</reference>
<feature type="domain" description="J" evidence="2">
    <location>
        <begin position="18"/>
        <end position="85"/>
    </location>
</feature>
<dbReference type="RefSeq" id="XP_043136736.1">
    <property type="nucleotide sequence ID" value="XM_043279015.1"/>
</dbReference>
<feature type="region of interest" description="Disordered" evidence="1">
    <location>
        <begin position="178"/>
        <end position="237"/>
    </location>
</feature>
<dbReference type="EMBL" id="AP024419">
    <property type="protein sequence ID" value="BCR88214.1"/>
    <property type="molecule type" value="Genomic_DNA"/>
</dbReference>
<dbReference type="GO" id="GO:0005634">
    <property type="term" value="C:nucleus"/>
    <property type="evidence" value="ECO:0007669"/>
    <property type="project" value="TreeGrafter"/>
</dbReference>
<dbReference type="FunFam" id="1.10.287.110:FF:000110">
    <property type="entry name" value="DnaJ domain protein (AFU_orthologue AFUA_2G13210)"/>
    <property type="match status" value="1"/>
</dbReference>
<dbReference type="InterPro" id="IPR018253">
    <property type="entry name" value="DnaJ_domain_CS"/>
</dbReference>
<dbReference type="CDD" id="cd06257">
    <property type="entry name" value="DnaJ"/>
    <property type="match status" value="1"/>
</dbReference>
<dbReference type="Pfam" id="PF23302">
    <property type="entry name" value="HTH_DNAJC9"/>
    <property type="match status" value="1"/>
</dbReference>
<feature type="compositionally biased region" description="Basic and acidic residues" evidence="1">
    <location>
        <begin position="178"/>
        <end position="219"/>
    </location>
</feature>
<evidence type="ECO:0000313" key="3">
    <source>
        <dbReference type="EMBL" id="BCR88214.1"/>
    </source>
</evidence>
<dbReference type="GO" id="GO:0005737">
    <property type="term" value="C:cytoplasm"/>
    <property type="evidence" value="ECO:0007669"/>
    <property type="project" value="TreeGrafter"/>
</dbReference>
<evidence type="ECO:0000256" key="1">
    <source>
        <dbReference type="SAM" id="MobiDB-lite"/>
    </source>
</evidence>
<dbReference type="PROSITE" id="PS50076">
    <property type="entry name" value="DNAJ_2"/>
    <property type="match status" value="1"/>
</dbReference>
<feature type="compositionally biased region" description="Basic and acidic residues" evidence="1">
    <location>
        <begin position="253"/>
        <end position="263"/>
    </location>
</feature>
<keyword evidence="4" id="KW-1185">Reference proteome</keyword>
<dbReference type="AlphaFoldDB" id="A0A7R7VP88"/>
<gene>
    <name evidence="3" type="ORF">ACHE_40778A</name>
</gene>
<dbReference type="Gene3D" id="1.10.287.110">
    <property type="entry name" value="DnaJ domain"/>
    <property type="match status" value="1"/>
</dbReference>
<name>A0A7R7VP88_ASPCH</name>
<protein>
    <recommendedName>
        <fullName evidence="2">J domain-containing protein</fullName>
    </recommendedName>
</protein>
<dbReference type="InterPro" id="IPR052594">
    <property type="entry name" value="J_domain-containing_protein"/>
</dbReference>
<dbReference type="PRINTS" id="PR00625">
    <property type="entry name" value="JDOMAIN"/>
</dbReference>
<dbReference type="Pfam" id="PF00226">
    <property type="entry name" value="DnaJ"/>
    <property type="match status" value="1"/>
</dbReference>
<accession>A0A7R7VP88</accession>
<dbReference type="KEGG" id="ache:ACHE_40778A"/>
<feature type="region of interest" description="Disordered" evidence="1">
    <location>
        <begin position="252"/>
        <end position="302"/>
    </location>
</feature>
<proteinExistence type="predicted"/>
<dbReference type="PROSITE" id="PS00636">
    <property type="entry name" value="DNAJ_1"/>
    <property type="match status" value="1"/>
</dbReference>
<dbReference type="PANTHER" id="PTHR44144:SF1">
    <property type="entry name" value="DNAJ HOMOLOG SUBFAMILY C MEMBER 9"/>
    <property type="match status" value="1"/>
</dbReference>
<dbReference type="Proteomes" id="UP000637239">
    <property type="component" value="Chromosome 4"/>
</dbReference>
<dbReference type="InterPro" id="IPR001623">
    <property type="entry name" value="DnaJ_domain"/>
</dbReference>
<reference evidence="3" key="1">
    <citation type="submission" date="2021-01" db="EMBL/GenBank/DDBJ databases">
        <authorList>
            <consortium name="Aspergillus chevalieri M1 genome sequencing consortium"/>
            <person name="Kazuki M."/>
            <person name="Futagami T."/>
        </authorList>
    </citation>
    <scope>NUCLEOTIDE SEQUENCE</scope>
    <source>
        <strain evidence="3">M1</strain>
    </source>
</reference>
<dbReference type="GeneID" id="66982573"/>
<dbReference type="SMART" id="SM00271">
    <property type="entry name" value="DnaJ"/>
    <property type="match status" value="1"/>
</dbReference>
<dbReference type="InterPro" id="IPR036869">
    <property type="entry name" value="J_dom_sf"/>
</dbReference>
<dbReference type="GO" id="GO:0031072">
    <property type="term" value="F:heat shock protein binding"/>
    <property type="evidence" value="ECO:0007669"/>
    <property type="project" value="TreeGrafter"/>
</dbReference>
<organism evidence="3 4">
    <name type="scientific">Aspergillus chevalieri</name>
    <name type="common">Eurotium chevalieri</name>
    <dbReference type="NCBI Taxonomy" id="182096"/>
    <lineage>
        <taxon>Eukaryota</taxon>
        <taxon>Fungi</taxon>
        <taxon>Dikarya</taxon>
        <taxon>Ascomycota</taxon>
        <taxon>Pezizomycotina</taxon>
        <taxon>Eurotiomycetes</taxon>
        <taxon>Eurotiomycetidae</taxon>
        <taxon>Eurotiales</taxon>
        <taxon>Aspergillaceae</taxon>
        <taxon>Aspergillus</taxon>
        <taxon>Aspergillus subgen. Aspergillus</taxon>
    </lineage>
</organism>
<evidence type="ECO:0000259" key="2">
    <source>
        <dbReference type="PROSITE" id="PS50076"/>
    </source>
</evidence>
<dbReference type="PANTHER" id="PTHR44144">
    <property type="entry name" value="DNAJ HOMOLOG SUBFAMILY C MEMBER 9"/>
    <property type="match status" value="1"/>
</dbReference>
<evidence type="ECO:0000313" key="4">
    <source>
        <dbReference type="Proteomes" id="UP000637239"/>
    </source>
</evidence>
<dbReference type="SUPFAM" id="SSF46565">
    <property type="entry name" value="Chaperone J-domain"/>
    <property type="match status" value="1"/>
</dbReference>